<name>A0A976SID4_THEOR</name>
<reference evidence="1" key="1">
    <citation type="submission" date="2022-07" db="EMBL/GenBank/DDBJ databases">
        <title>Evaluation of T. orientalis genome assembly methods using nanopore sequencing and analysis of variation between genomes.</title>
        <authorList>
            <person name="Yam J."/>
            <person name="Micallef M.L."/>
            <person name="Liu M."/>
            <person name="Djordjevic S.P."/>
            <person name="Bogema D.R."/>
            <person name="Jenkins C."/>
        </authorList>
    </citation>
    <scope>NUCLEOTIDE SEQUENCE</scope>
    <source>
        <strain evidence="1">Goon Nure</strain>
    </source>
</reference>
<dbReference type="EMBL" id="CP056069">
    <property type="protein sequence ID" value="UVC49429.1"/>
    <property type="molecule type" value="Genomic_DNA"/>
</dbReference>
<evidence type="ECO:0000313" key="1">
    <source>
        <dbReference type="EMBL" id="UVC49429.1"/>
    </source>
</evidence>
<proteinExistence type="predicted"/>
<evidence type="ECO:0000313" key="2">
    <source>
        <dbReference type="Proteomes" id="UP000244811"/>
    </source>
</evidence>
<sequence>MNNLVGLFYKHIVLPVFVLYFFRDTDCFLIGFQRFSTRIKNLKDNFSYSTGSNELTPRNPFTLHSRTSIETVIHTDDYKNYDPNCIKYRKAKYWRQKSDEELQEEIRKIRKVLVKIEECIKIKDPSLLPDSKRNAKRTQAQLLFLLHERHLNSLRNSSKNTNKANSQSHLK</sequence>
<gene>
    <name evidence="1" type="ORF">MACK_003262</name>
</gene>
<dbReference type="AlphaFoldDB" id="A0A976SID4"/>
<protein>
    <submittedName>
        <fullName evidence="1">Uncharacterized protein</fullName>
    </submittedName>
</protein>
<dbReference type="Proteomes" id="UP000244811">
    <property type="component" value="Chromosome 1"/>
</dbReference>
<accession>A0A976SID4</accession>
<organism evidence="1 2">
    <name type="scientific">Theileria orientalis</name>
    <dbReference type="NCBI Taxonomy" id="68886"/>
    <lineage>
        <taxon>Eukaryota</taxon>
        <taxon>Sar</taxon>
        <taxon>Alveolata</taxon>
        <taxon>Apicomplexa</taxon>
        <taxon>Aconoidasida</taxon>
        <taxon>Piroplasmida</taxon>
        <taxon>Theileriidae</taxon>
        <taxon>Theileria</taxon>
    </lineage>
</organism>